<name>A0ACA9LRV2_9GLOM</name>
<organism evidence="1 2">
    <name type="scientific">Acaulospora colombiana</name>
    <dbReference type="NCBI Taxonomy" id="27376"/>
    <lineage>
        <taxon>Eukaryota</taxon>
        <taxon>Fungi</taxon>
        <taxon>Fungi incertae sedis</taxon>
        <taxon>Mucoromycota</taxon>
        <taxon>Glomeromycotina</taxon>
        <taxon>Glomeromycetes</taxon>
        <taxon>Diversisporales</taxon>
        <taxon>Acaulosporaceae</taxon>
        <taxon>Acaulospora</taxon>
    </lineage>
</organism>
<evidence type="ECO:0000313" key="1">
    <source>
        <dbReference type="EMBL" id="CAG8545347.1"/>
    </source>
</evidence>
<proteinExistence type="predicted"/>
<comment type="caution">
    <text evidence="1">The sequence shown here is derived from an EMBL/GenBank/DDBJ whole genome shotgun (WGS) entry which is preliminary data.</text>
</comment>
<feature type="non-terminal residue" evidence="1">
    <location>
        <position position="152"/>
    </location>
</feature>
<protein>
    <submittedName>
        <fullName evidence="1">3200_t:CDS:1</fullName>
    </submittedName>
</protein>
<keyword evidence="2" id="KW-1185">Reference proteome</keyword>
<reference evidence="1" key="1">
    <citation type="submission" date="2021-06" db="EMBL/GenBank/DDBJ databases">
        <authorList>
            <person name="Kallberg Y."/>
            <person name="Tangrot J."/>
            <person name="Rosling A."/>
        </authorList>
    </citation>
    <scope>NUCLEOTIDE SEQUENCE</scope>
    <source>
        <strain evidence="1">CL356</strain>
    </source>
</reference>
<dbReference type="EMBL" id="CAJVPT010007816">
    <property type="protein sequence ID" value="CAG8545347.1"/>
    <property type="molecule type" value="Genomic_DNA"/>
</dbReference>
<dbReference type="Proteomes" id="UP000789525">
    <property type="component" value="Unassembled WGS sequence"/>
</dbReference>
<gene>
    <name evidence="1" type="ORF">ACOLOM_LOCUS4633</name>
</gene>
<accession>A0ACA9LRV2</accession>
<sequence>MSLKTQQMEALTMLCEESQILKFPIGPLAHIGYFTRSVDVILTAADKAAIIDPYSLEACDYRITWTWIMNGYIWRRCKNAGDDSFTKVSYFRGSTTWGLSFWNLDESVKFGYTSRSSFWWNRNREVLVEFPAPFPPVIPSLCSACYDSIRRS</sequence>
<evidence type="ECO:0000313" key="2">
    <source>
        <dbReference type="Proteomes" id="UP000789525"/>
    </source>
</evidence>